<evidence type="ECO:0000256" key="15">
    <source>
        <dbReference type="ARBA" id="ARBA00023136"/>
    </source>
</evidence>
<dbReference type="InterPro" id="IPR003917">
    <property type="entry name" value="NADH_UbQ_OxRdtase_chain2"/>
</dbReference>
<proteinExistence type="inferred from homology"/>
<feature type="transmembrane region" description="Helical" evidence="17">
    <location>
        <begin position="203"/>
        <end position="222"/>
    </location>
</feature>
<keyword evidence="11 17" id="KW-1133">Transmembrane helix</keyword>
<evidence type="ECO:0000256" key="11">
    <source>
        <dbReference type="ARBA" id="ARBA00022989"/>
    </source>
</evidence>
<evidence type="ECO:0000256" key="3">
    <source>
        <dbReference type="ARBA" id="ARBA00012944"/>
    </source>
</evidence>
<feature type="transmembrane region" description="Helical" evidence="17">
    <location>
        <begin position="152"/>
        <end position="171"/>
    </location>
</feature>
<dbReference type="EC" id="7.1.1.2" evidence="3 17"/>
<keyword evidence="9 17" id="KW-1278">Translocase</keyword>
<dbReference type="InterPro" id="IPR001750">
    <property type="entry name" value="ND/Mrp_TM"/>
</dbReference>
<evidence type="ECO:0000256" key="2">
    <source>
        <dbReference type="ARBA" id="ARBA00007012"/>
    </source>
</evidence>
<feature type="transmembrane region" description="Helical" evidence="17">
    <location>
        <begin position="242"/>
        <end position="263"/>
    </location>
</feature>
<evidence type="ECO:0000256" key="10">
    <source>
        <dbReference type="ARBA" id="ARBA00022982"/>
    </source>
</evidence>
<gene>
    <name evidence="19" type="primary">NAD2</name>
</gene>
<evidence type="ECO:0000256" key="13">
    <source>
        <dbReference type="ARBA" id="ARBA00023075"/>
    </source>
</evidence>
<evidence type="ECO:0000256" key="7">
    <source>
        <dbReference type="ARBA" id="ARBA00022692"/>
    </source>
</evidence>
<keyword evidence="8 17" id="KW-0999">Mitochondrion inner membrane</keyword>
<dbReference type="RefSeq" id="YP_009192176.1">
    <property type="nucleotide sequence ID" value="NC_028712.1"/>
</dbReference>
<evidence type="ECO:0000256" key="6">
    <source>
        <dbReference type="ARBA" id="ARBA00022660"/>
    </source>
</evidence>
<dbReference type="GO" id="GO:0008137">
    <property type="term" value="F:NADH dehydrogenase (ubiquinone) activity"/>
    <property type="evidence" value="ECO:0007669"/>
    <property type="project" value="UniProtKB-EC"/>
</dbReference>
<feature type="transmembrane region" description="Helical" evidence="17">
    <location>
        <begin position="46"/>
        <end position="68"/>
    </location>
</feature>
<feature type="transmembrane region" description="Helical" evidence="17">
    <location>
        <begin position="98"/>
        <end position="116"/>
    </location>
</feature>
<dbReference type="GO" id="GO:0006120">
    <property type="term" value="P:mitochondrial electron transport, NADH to ubiquinone"/>
    <property type="evidence" value="ECO:0007669"/>
    <property type="project" value="InterPro"/>
</dbReference>
<evidence type="ECO:0000313" key="19">
    <source>
        <dbReference type="EMBL" id="ALO81694.1"/>
    </source>
</evidence>
<dbReference type="PANTHER" id="PTHR46552:SF1">
    <property type="entry name" value="NADH-UBIQUINONE OXIDOREDUCTASE CHAIN 2"/>
    <property type="match status" value="1"/>
</dbReference>
<comment type="subcellular location">
    <subcellularLocation>
        <location evidence="1 17">Mitochondrion inner membrane</location>
        <topology evidence="1 17">Multi-pass membrane protein</topology>
    </subcellularLocation>
</comment>
<dbReference type="Pfam" id="PF00361">
    <property type="entry name" value="Proton_antipo_M"/>
    <property type="match status" value="1"/>
</dbReference>
<keyword evidence="15 17" id="KW-0472">Membrane</keyword>
<comment type="catalytic activity">
    <reaction evidence="16 17">
        <text>a ubiquinone + NADH + 5 H(+)(in) = a ubiquinol + NAD(+) + 4 H(+)(out)</text>
        <dbReference type="Rhea" id="RHEA:29091"/>
        <dbReference type="Rhea" id="RHEA-COMP:9565"/>
        <dbReference type="Rhea" id="RHEA-COMP:9566"/>
        <dbReference type="ChEBI" id="CHEBI:15378"/>
        <dbReference type="ChEBI" id="CHEBI:16389"/>
        <dbReference type="ChEBI" id="CHEBI:17976"/>
        <dbReference type="ChEBI" id="CHEBI:57540"/>
        <dbReference type="ChEBI" id="CHEBI:57945"/>
        <dbReference type="EC" id="7.1.1.2"/>
    </reaction>
</comment>
<protein>
    <recommendedName>
        <fullName evidence="4 17">NADH-ubiquinone oxidoreductase chain 2</fullName>
        <ecNumber evidence="3 17">7.1.1.2</ecNumber>
    </recommendedName>
</protein>
<dbReference type="InterPro" id="IPR050175">
    <property type="entry name" value="Complex_I_Subunit_2"/>
</dbReference>
<evidence type="ECO:0000256" key="16">
    <source>
        <dbReference type="ARBA" id="ARBA00049551"/>
    </source>
</evidence>
<keyword evidence="6 17" id="KW-0679">Respiratory chain</keyword>
<accession>A0A0S2N0F2</accession>
<dbReference type="GO" id="GO:0005743">
    <property type="term" value="C:mitochondrial inner membrane"/>
    <property type="evidence" value="ECO:0007669"/>
    <property type="project" value="UniProtKB-SubCell"/>
</dbReference>
<feature type="transmembrane region" description="Helical" evidence="17">
    <location>
        <begin position="15"/>
        <end position="34"/>
    </location>
</feature>
<keyword evidence="10 17" id="KW-0249">Electron transport</keyword>
<evidence type="ECO:0000256" key="5">
    <source>
        <dbReference type="ARBA" id="ARBA00022448"/>
    </source>
</evidence>
<feature type="transmembrane region" description="Helical" evidence="17">
    <location>
        <begin position="275"/>
        <end position="294"/>
    </location>
</feature>
<keyword evidence="14 17" id="KW-0496">Mitochondrion</keyword>
<geneLocation type="mitochondrion" evidence="19"/>
<evidence type="ECO:0000259" key="18">
    <source>
        <dbReference type="Pfam" id="PF00361"/>
    </source>
</evidence>
<evidence type="ECO:0000256" key="12">
    <source>
        <dbReference type="ARBA" id="ARBA00023027"/>
    </source>
</evidence>
<evidence type="ECO:0000256" key="17">
    <source>
        <dbReference type="RuleBase" id="RU003403"/>
    </source>
</evidence>
<dbReference type="PRINTS" id="PR01436">
    <property type="entry name" value="NADHDHGNASE2"/>
</dbReference>
<evidence type="ECO:0000256" key="14">
    <source>
        <dbReference type="ARBA" id="ARBA00023128"/>
    </source>
</evidence>
<feature type="transmembrane region" description="Helical" evidence="17">
    <location>
        <begin position="123"/>
        <end position="146"/>
    </location>
</feature>
<keyword evidence="7 17" id="KW-0812">Transmembrane</keyword>
<evidence type="ECO:0000256" key="8">
    <source>
        <dbReference type="ARBA" id="ARBA00022792"/>
    </source>
</evidence>
<name>A0A0S2N0F2_OWEFU</name>
<keyword evidence="5" id="KW-0813">Transport</keyword>
<dbReference type="PANTHER" id="PTHR46552">
    <property type="entry name" value="NADH-UBIQUINONE OXIDOREDUCTASE CHAIN 2"/>
    <property type="match status" value="1"/>
</dbReference>
<comment type="similarity">
    <text evidence="2 17">Belongs to the complex I subunit 2 family.</text>
</comment>
<evidence type="ECO:0000256" key="9">
    <source>
        <dbReference type="ARBA" id="ARBA00022967"/>
    </source>
</evidence>
<evidence type="ECO:0000256" key="4">
    <source>
        <dbReference type="ARBA" id="ARBA00021008"/>
    </source>
</evidence>
<keyword evidence="12 17" id="KW-0520">NAD</keyword>
<feature type="domain" description="NADH:quinone oxidoreductase/Mrp antiporter transmembrane" evidence="18">
    <location>
        <begin position="12"/>
        <end position="281"/>
    </location>
</feature>
<feature type="transmembrane region" description="Helical" evidence="17">
    <location>
        <begin position="178"/>
        <end position="197"/>
    </location>
</feature>
<keyword evidence="13 17" id="KW-0830">Ubiquinone</keyword>
<dbReference type="AlphaFoldDB" id="A0A0S2N0F2"/>
<reference evidence="19" key="1">
    <citation type="journal article" date="2015" name="Mol. Phylogenet. Evol.">
        <title>Evolution of mitochondrial gene order in Annelida.</title>
        <authorList>
            <person name="Weigert A."/>
            <person name="Golombek A."/>
            <person name="Gerth M."/>
            <person name="Schwarz F."/>
            <person name="Struck T.H."/>
            <person name="Bleidorn C."/>
        </authorList>
    </citation>
    <scope>NUCLEOTIDE SEQUENCE</scope>
</reference>
<sequence>MVIISTIFSLSSGHILGVWLGLELNMLSFISFSIQSKNFNEVEAGLKYFLIQALGSGFWLLGSFLFYLSMGSWFLFETIVDFNNLIGLENIFCMAKVIMMWGLFMKLGAFPIYFWVPSVMNEMSWFSCIILATWQKFIPLILLSYLIGPETFFLGIIVSVMSSLVGGVGGLNQTRLRVLMAYSSIGHLGWMIGLMYMSWIGVMVYYGVYFVVSLSVFLFLWLFEFSSFMQVTGWRMWGKSMLILFSLNFFSLAGLPPFLGFMSKWVALQAMVNSGSYFLGCGLLVGALMNLYYYTIVVMNVSV</sequence>
<evidence type="ECO:0000256" key="1">
    <source>
        <dbReference type="ARBA" id="ARBA00004448"/>
    </source>
</evidence>
<dbReference type="EMBL" id="KT726960">
    <property type="protein sequence ID" value="ALO81694.1"/>
    <property type="molecule type" value="Genomic_DNA"/>
</dbReference>
<organism evidence="19">
    <name type="scientific">Owenia fusiformis</name>
    <name type="common">Polychaete worm</name>
    <dbReference type="NCBI Taxonomy" id="6347"/>
    <lineage>
        <taxon>Eukaryota</taxon>
        <taxon>Metazoa</taxon>
        <taxon>Spiralia</taxon>
        <taxon>Lophotrochozoa</taxon>
        <taxon>Annelida</taxon>
        <taxon>Polychaeta</taxon>
        <taxon>Sedentaria</taxon>
        <taxon>Canalipalpata</taxon>
        <taxon>Sabellida</taxon>
        <taxon>Oweniida</taxon>
        <taxon>Oweniidae</taxon>
        <taxon>Owenia</taxon>
    </lineage>
</organism>
<comment type="function">
    <text evidence="17">Core subunit of the mitochondrial membrane respiratory chain NADH dehydrogenase (Complex I) which catalyzes electron transfer from NADH through the respiratory chain, using ubiquinone as an electron acceptor. Essential for the catalytic activity and assembly of complex I.</text>
</comment>